<evidence type="ECO:0000313" key="2">
    <source>
        <dbReference type="EMBL" id="GBP56753.1"/>
    </source>
</evidence>
<evidence type="ECO:0000256" key="1">
    <source>
        <dbReference type="SAM" id="MobiDB-lite"/>
    </source>
</evidence>
<gene>
    <name evidence="2" type="ORF">EVAR_37009_1</name>
</gene>
<proteinExistence type="predicted"/>
<dbReference type="Proteomes" id="UP000299102">
    <property type="component" value="Unassembled WGS sequence"/>
</dbReference>
<feature type="region of interest" description="Disordered" evidence="1">
    <location>
        <begin position="1"/>
        <end position="30"/>
    </location>
</feature>
<feature type="compositionally biased region" description="Low complexity" evidence="1">
    <location>
        <begin position="14"/>
        <end position="30"/>
    </location>
</feature>
<keyword evidence="3" id="KW-1185">Reference proteome</keyword>
<comment type="caution">
    <text evidence="2">The sequence shown here is derived from an EMBL/GenBank/DDBJ whole genome shotgun (WGS) entry which is preliminary data.</text>
</comment>
<protein>
    <submittedName>
        <fullName evidence="2">Uncharacterized protein</fullName>
    </submittedName>
</protein>
<sequence length="99" mass="11018">MRVQYAEKPIANNSSVRARSPTPAPAPAQTESCVHRRRLFAARFHFSAAPLLGGIFLFCTHEVFDINEMPGLSFALSLFRIFKLNNLDLESSRLALGVL</sequence>
<evidence type="ECO:0000313" key="3">
    <source>
        <dbReference type="Proteomes" id="UP000299102"/>
    </source>
</evidence>
<dbReference type="EMBL" id="BGZK01000700">
    <property type="protein sequence ID" value="GBP56753.1"/>
    <property type="molecule type" value="Genomic_DNA"/>
</dbReference>
<dbReference type="AlphaFoldDB" id="A0A4C1X0R4"/>
<organism evidence="2 3">
    <name type="scientific">Eumeta variegata</name>
    <name type="common">Bagworm moth</name>
    <name type="synonym">Eumeta japonica</name>
    <dbReference type="NCBI Taxonomy" id="151549"/>
    <lineage>
        <taxon>Eukaryota</taxon>
        <taxon>Metazoa</taxon>
        <taxon>Ecdysozoa</taxon>
        <taxon>Arthropoda</taxon>
        <taxon>Hexapoda</taxon>
        <taxon>Insecta</taxon>
        <taxon>Pterygota</taxon>
        <taxon>Neoptera</taxon>
        <taxon>Endopterygota</taxon>
        <taxon>Lepidoptera</taxon>
        <taxon>Glossata</taxon>
        <taxon>Ditrysia</taxon>
        <taxon>Tineoidea</taxon>
        <taxon>Psychidae</taxon>
        <taxon>Oiketicinae</taxon>
        <taxon>Eumeta</taxon>
    </lineage>
</organism>
<name>A0A4C1X0R4_EUMVA</name>
<reference evidence="2 3" key="1">
    <citation type="journal article" date="2019" name="Commun. Biol.">
        <title>The bagworm genome reveals a unique fibroin gene that provides high tensile strength.</title>
        <authorList>
            <person name="Kono N."/>
            <person name="Nakamura H."/>
            <person name="Ohtoshi R."/>
            <person name="Tomita M."/>
            <person name="Numata K."/>
            <person name="Arakawa K."/>
        </authorList>
    </citation>
    <scope>NUCLEOTIDE SEQUENCE [LARGE SCALE GENOMIC DNA]</scope>
</reference>
<accession>A0A4C1X0R4</accession>